<dbReference type="SUPFAM" id="SSF55874">
    <property type="entry name" value="ATPase domain of HSP90 chaperone/DNA topoisomerase II/histidine kinase"/>
    <property type="match status" value="1"/>
</dbReference>
<dbReference type="PROSITE" id="PS50109">
    <property type="entry name" value="HIS_KIN"/>
    <property type="match status" value="1"/>
</dbReference>
<dbReference type="PANTHER" id="PTHR45528">
    <property type="entry name" value="SENSOR HISTIDINE KINASE CPXA"/>
    <property type="match status" value="1"/>
</dbReference>
<evidence type="ECO:0000256" key="1">
    <source>
        <dbReference type="ARBA" id="ARBA00000085"/>
    </source>
</evidence>
<organism evidence="17 18">
    <name type="scientific">Pseudidiomarina aestuarii</name>
    <dbReference type="NCBI Taxonomy" id="624146"/>
    <lineage>
        <taxon>Bacteria</taxon>
        <taxon>Pseudomonadati</taxon>
        <taxon>Pseudomonadota</taxon>
        <taxon>Gammaproteobacteria</taxon>
        <taxon>Alteromonadales</taxon>
        <taxon>Idiomarinaceae</taxon>
        <taxon>Pseudidiomarina</taxon>
    </lineage>
</organism>
<keyword evidence="8" id="KW-0547">Nucleotide-binding</keyword>
<dbReference type="InterPro" id="IPR036097">
    <property type="entry name" value="HisK_dim/P_sf"/>
</dbReference>
<dbReference type="GO" id="GO:0005524">
    <property type="term" value="F:ATP binding"/>
    <property type="evidence" value="ECO:0007669"/>
    <property type="project" value="UniProtKB-KW"/>
</dbReference>
<keyword evidence="7 14" id="KW-0812">Transmembrane</keyword>
<dbReference type="Proteomes" id="UP000287766">
    <property type="component" value="Unassembled WGS sequence"/>
</dbReference>
<protein>
    <recommendedName>
        <fullName evidence="3">histidine kinase</fullName>
        <ecNumber evidence="3">2.7.13.3</ecNumber>
    </recommendedName>
</protein>
<evidence type="ECO:0000256" key="7">
    <source>
        <dbReference type="ARBA" id="ARBA00022692"/>
    </source>
</evidence>
<evidence type="ECO:0000313" key="17">
    <source>
        <dbReference type="EMBL" id="RUO42341.1"/>
    </source>
</evidence>
<evidence type="ECO:0000313" key="18">
    <source>
        <dbReference type="Proteomes" id="UP000287766"/>
    </source>
</evidence>
<evidence type="ECO:0000256" key="11">
    <source>
        <dbReference type="ARBA" id="ARBA00022989"/>
    </source>
</evidence>
<evidence type="ECO:0000256" key="3">
    <source>
        <dbReference type="ARBA" id="ARBA00012438"/>
    </source>
</evidence>
<evidence type="ECO:0000256" key="13">
    <source>
        <dbReference type="ARBA" id="ARBA00023136"/>
    </source>
</evidence>
<evidence type="ECO:0000256" key="6">
    <source>
        <dbReference type="ARBA" id="ARBA00022679"/>
    </source>
</evidence>
<comment type="caution">
    <text evidence="17">The sequence shown here is derived from an EMBL/GenBank/DDBJ whole genome shotgun (WGS) entry which is preliminary data.</text>
</comment>
<keyword evidence="5" id="KW-0597">Phosphoprotein</keyword>
<evidence type="ECO:0000256" key="8">
    <source>
        <dbReference type="ARBA" id="ARBA00022741"/>
    </source>
</evidence>
<dbReference type="SUPFAM" id="SSF47384">
    <property type="entry name" value="Homodimeric domain of signal transducing histidine kinase"/>
    <property type="match status" value="1"/>
</dbReference>
<feature type="domain" description="HAMP" evidence="16">
    <location>
        <begin position="161"/>
        <end position="214"/>
    </location>
</feature>
<dbReference type="PANTHER" id="PTHR45528:SF1">
    <property type="entry name" value="SENSOR HISTIDINE KINASE CPXA"/>
    <property type="match status" value="1"/>
</dbReference>
<name>A0A7Z6ZVY0_9GAMM</name>
<feature type="domain" description="Histidine kinase" evidence="15">
    <location>
        <begin position="222"/>
        <end position="416"/>
    </location>
</feature>
<keyword evidence="11 14" id="KW-1133">Transmembrane helix</keyword>
<accession>A0A7Z6ZVY0</accession>
<dbReference type="Pfam" id="PF00512">
    <property type="entry name" value="HisKA"/>
    <property type="match status" value="1"/>
</dbReference>
<evidence type="ECO:0000256" key="10">
    <source>
        <dbReference type="ARBA" id="ARBA00022840"/>
    </source>
</evidence>
<dbReference type="InterPro" id="IPR005467">
    <property type="entry name" value="His_kinase_dom"/>
</dbReference>
<dbReference type="InterPro" id="IPR003660">
    <property type="entry name" value="HAMP_dom"/>
</dbReference>
<evidence type="ECO:0000256" key="2">
    <source>
        <dbReference type="ARBA" id="ARBA00004651"/>
    </source>
</evidence>
<keyword evidence="10" id="KW-0067">ATP-binding</keyword>
<keyword evidence="12" id="KW-0902">Two-component regulatory system</keyword>
<dbReference type="CDD" id="cd00075">
    <property type="entry name" value="HATPase"/>
    <property type="match status" value="1"/>
</dbReference>
<evidence type="ECO:0000256" key="4">
    <source>
        <dbReference type="ARBA" id="ARBA00022475"/>
    </source>
</evidence>
<dbReference type="InterPro" id="IPR003661">
    <property type="entry name" value="HisK_dim/P_dom"/>
</dbReference>
<dbReference type="AlphaFoldDB" id="A0A7Z6ZVY0"/>
<gene>
    <name evidence="17" type="ORF">CWE22_07505</name>
</gene>
<keyword evidence="18" id="KW-1185">Reference proteome</keyword>
<dbReference type="SMART" id="SM00388">
    <property type="entry name" value="HisKA"/>
    <property type="match status" value="1"/>
</dbReference>
<proteinExistence type="predicted"/>
<dbReference type="PROSITE" id="PS50885">
    <property type="entry name" value="HAMP"/>
    <property type="match status" value="1"/>
</dbReference>
<keyword evidence="4" id="KW-1003">Cell membrane</keyword>
<evidence type="ECO:0000259" key="16">
    <source>
        <dbReference type="PROSITE" id="PS50885"/>
    </source>
</evidence>
<evidence type="ECO:0000259" key="15">
    <source>
        <dbReference type="PROSITE" id="PS50109"/>
    </source>
</evidence>
<reference evidence="18" key="1">
    <citation type="journal article" date="2018" name="Front. Microbiol.">
        <title>Genome-Based Analysis Reveals the Taxonomy and Diversity of the Family Idiomarinaceae.</title>
        <authorList>
            <person name="Liu Y."/>
            <person name="Lai Q."/>
            <person name="Shao Z."/>
        </authorList>
    </citation>
    <scope>NUCLEOTIDE SEQUENCE [LARGE SCALE GENOMIC DNA]</scope>
    <source>
        <strain evidence="18">KYW314</strain>
    </source>
</reference>
<dbReference type="InterPro" id="IPR036890">
    <property type="entry name" value="HATPase_C_sf"/>
</dbReference>
<evidence type="ECO:0000256" key="9">
    <source>
        <dbReference type="ARBA" id="ARBA00022777"/>
    </source>
</evidence>
<evidence type="ECO:0000256" key="14">
    <source>
        <dbReference type="SAM" id="Phobius"/>
    </source>
</evidence>
<dbReference type="GO" id="GO:0005886">
    <property type="term" value="C:plasma membrane"/>
    <property type="evidence" value="ECO:0007669"/>
    <property type="project" value="UniProtKB-SubCell"/>
</dbReference>
<evidence type="ECO:0000256" key="12">
    <source>
        <dbReference type="ARBA" id="ARBA00023012"/>
    </source>
</evidence>
<keyword evidence="13 14" id="KW-0472">Membrane</keyword>
<comment type="catalytic activity">
    <reaction evidence="1">
        <text>ATP + protein L-histidine = ADP + protein N-phospho-L-histidine.</text>
        <dbReference type="EC" id="2.7.13.3"/>
    </reaction>
</comment>
<keyword evidence="9 17" id="KW-0418">Kinase</keyword>
<feature type="transmembrane region" description="Helical" evidence="14">
    <location>
        <begin position="12"/>
        <end position="37"/>
    </location>
</feature>
<dbReference type="EC" id="2.7.13.3" evidence="3"/>
<dbReference type="GO" id="GO:0000155">
    <property type="term" value="F:phosphorelay sensor kinase activity"/>
    <property type="evidence" value="ECO:0007669"/>
    <property type="project" value="InterPro"/>
</dbReference>
<dbReference type="Gene3D" id="3.30.565.10">
    <property type="entry name" value="Histidine kinase-like ATPase, C-terminal domain"/>
    <property type="match status" value="1"/>
</dbReference>
<sequence length="416" mass="46733">MNGTNSSIKKTLQIAVVSFALALAVCLVSLLIAYAYVVEDNVFNRLVSSEANYLERVYAEQSQVVQPRFPFMTIYSNWQELPKQVQELRQLSSERVEFPTANGGTLHLQTLQLGGDEWILTADVTGLEVSRDYLPRLVPWIGLIFAIVMGAAWLLSFYLGRSITQPLTRLATRFKQSSDSSRSIELPSQLPQNEIGYLADVVKNSVDKLQIALQREADFTRDISHELRTPTTVLKFLVERLDDAKGLSKQQSKQLKEMVARIEETTTVLLALAREESVHTESLGLLAELESCVVNHRKLADLEEFELHIDVPSNYRINANQNLLQLMLTNLINNALEHASKPSLQIKLQSNALHFTNPIAETTPADLTTASVRGPASQGLGQGLHLVKRICQLNQWQLEINSMPPQFQLEIRFKSN</sequence>
<evidence type="ECO:0000256" key="5">
    <source>
        <dbReference type="ARBA" id="ARBA00022553"/>
    </source>
</evidence>
<keyword evidence="6" id="KW-0808">Transferase</keyword>
<dbReference type="Gene3D" id="1.10.287.130">
    <property type="match status" value="1"/>
</dbReference>
<comment type="subcellular location">
    <subcellularLocation>
        <location evidence="2">Cell membrane</location>
        <topology evidence="2">Multi-pass membrane protein</topology>
    </subcellularLocation>
</comment>
<feature type="transmembrane region" description="Helical" evidence="14">
    <location>
        <begin position="137"/>
        <end position="159"/>
    </location>
</feature>
<dbReference type="Gene3D" id="6.10.340.10">
    <property type="match status" value="1"/>
</dbReference>
<dbReference type="CDD" id="cd00082">
    <property type="entry name" value="HisKA"/>
    <property type="match status" value="1"/>
</dbReference>
<dbReference type="EMBL" id="PIPR01000001">
    <property type="protein sequence ID" value="RUO42341.1"/>
    <property type="molecule type" value="Genomic_DNA"/>
</dbReference>
<dbReference type="InterPro" id="IPR050398">
    <property type="entry name" value="HssS/ArlS-like"/>
</dbReference>